<dbReference type="AlphaFoldDB" id="A0ABD4VLX7"/>
<dbReference type="RefSeq" id="WP_268685785.1">
    <property type="nucleotide sequence ID" value="NZ_JAKUVJ010000004.1"/>
</dbReference>
<dbReference type="EMBL" id="JAKUVJ010000004">
    <property type="protein sequence ID" value="MCY7034435.1"/>
    <property type="molecule type" value="Genomic_DNA"/>
</dbReference>
<dbReference type="Proteomes" id="UP001208557">
    <property type="component" value="Unassembled WGS sequence"/>
</dbReference>
<evidence type="ECO:0000313" key="1">
    <source>
        <dbReference type="EMBL" id="MCY7034435.1"/>
    </source>
</evidence>
<comment type="caution">
    <text evidence="1">The sequence shown here is derived from an EMBL/GenBank/DDBJ whole genome shotgun (WGS) entry which is preliminary data.</text>
</comment>
<name>A0ABD4VLX7_STRSA</name>
<protein>
    <submittedName>
        <fullName evidence="1">Uncharacterized protein</fullName>
    </submittedName>
</protein>
<organism evidence="1 2">
    <name type="scientific">Streptococcus sanguinis</name>
    <dbReference type="NCBI Taxonomy" id="1305"/>
    <lineage>
        <taxon>Bacteria</taxon>
        <taxon>Bacillati</taxon>
        <taxon>Bacillota</taxon>
        <taxon>Bacilli</taxon>
        <taxon>Lactobacillales</taxon>
        <taxon>Streptococcaceae</taxon>
        <taxon>Streptococcus</taxon>
    </lineage>
</organism>
<reference evidence="1 2" key="1">
    <citation type="journal article" date="2022" name="Med Res Arch">
        <title>Genomic identification of streptococcal strains and relation to clinical characteristics. A substudy to The Partial Oral Treatment of Endocarditis (POET) Trial.</title>
        <authorList>
            <person name="Christensen J."/>
            <person name="Jensen C."/>
            <person name="Dargis R."/>
            <person name="Nielsen X."/>
            <person name="Pries- Heje M."/>
            <person name="Wiingaard C."/>
            <person name="Ihlemann N."/>
            <person name="Gill S."/>
            <person name="Bruun N."/>
            <person name="Elming H."/>
            <person name="Povlsen J."/>
            <person name="Madsen T."/>
            <person name="Jensen K."/>
            <person name="Fuursted K."/>
            <person name="Ostergaard L."/>
            <person name="Christiansen U."/>
            <person name="Rosenvinge F."/>
            <person name="Helweg-Larsen J."/>
            <person name="Fosbol E."/>
            <person name="Kober L."/>
            <person name="Torp-Pedersen C."/>
            <person name="Tonder N."/>
            <person name="Moser C."/>
            <person name="Iversen K."/>
            <person name="Bundgaard H."/>
        </authorList>
    </citation>
    <scope>NUCLEOTIDE SEQUENCE [LARGE SCALE GENOMIC DNA]</scope>
    <source>
        <strain evidence="1 2">A12055600</strain>
    </source>
</reference>
<sequence length="76" mass="7972">MITGDRLSTEDRVWAVIDAATTFASIGSLAYLTKFGTSGPNLLKNLATAGKYADDVNDVSKVVYVTATGQDLTSAL</sequence>
<proteinExistence type="predicted"/>
<evidence type="ECO:0000313" key="2">
    <source>
        <dbReference type="Proteomes" id="UP001208557"/>
    </source>
</evidence>
<accession>A0ABD4VLX7</accession>
<gene>
    <name evidence="1" type="ORF">MK406_05075</name>
</gene>